<keyword evidence="1" id="KW-0472">Membrane</keyword>
<proteinExistence type="predicted"/>
<dbReference type="EMBL" id="HBUE01026268">
    <property type="protein sequence ID" value="CAG6454516.1"/>
    <property type="molecule type" value="Transcribed_RNA"/>
</dbReference>
<feature type="transmembrane region" description="Helical" evidence="1">
    <location>
        <begin position="57"/>
        <end position="84"/>
    </location>
</feature>
<accession>A0A8D8ACG0</accession>
<reference evidence="2" key="1">
    <citation type="submission" date="2021-05" db="EMBL/GenBank/DDBJ databases">
        <authorList>
            <person name="Alioto T."/>
            <person name="Alioto T."/>
            <person name="Gomez Garrido J."/>
        </authorList>
    </citation>
    <scope>NUCLEOTIDE SEQUENCE</scope>
</reference>
<dbReference type="AlphaFoldDB" id="A0A8D8ACG0"/>
<keyword evidence="1" id="KW-1133">Transmembrane helix</keyword>
<evidence type="ECO:0000256" key="1">
    <source>
        <dbReference type="SAM" id="Phobius"/>
    </source>
</evidence>
<protein>
    <submittedName>
        <fullName evidence="2">(northern house mosquito) hypothetical protein</fullName>
    </submittedName>
</protein>
<name>A0A8D8ACG0_CULPI</name>
<feature type="transmembrane region" description="Helical" evidence="1">
    <location>
        <begin position="25"/>
        <end position="45"/>
    </location>
</feature>
<keyword evidence="1" id="KW-0812">Transmembrane</keyword>
<evidence type="ECO:0000313" key="2">
    <source>
        <dbReference type="EMBL" id="CAG6454516.1"/>
    </source>
</evidence>
<organism evidence="2">
    <name type="scientific">Culex pipiens</name>
    <name type="common">House mosquito</name>
    <dbReference type="NCBI Taxonomy" id="7175"/>
    <lineage>
        <taxon>Eukaryota</taxon>
        <taxon>Metazoa</taxon>
        <taxon>Ecdysozoa</taxon>
        <taxon>Arthropoda</taxon>
        <taxon>Hexapoda</taxon>
        <taxon>Insecta</taxon>
        <taxon>Pterygota</taxon>
        <taxon>Neoptera</taxon>
        <taxon>Endopterygota</taxon>
        <taxon>Diptera</taxon>
        <taxon>Nematocera</taxon>
        <taxon>Culicoidea</taxon>
        <taxon>Culicidae</taxon>
        <taxon>Culicinae</taxon>
        <taxon>Culicini</taxon>
        <taxon>Culex</taxon>
        <taxon>Culex</taxon>
    </lineage>
</organism>
<sequence>MMTVLLLPVLGNSVLLPVKASVVDLLLVSMASAVGNGLSMTAVASGSRSVAKLLSMWLGLLMVRLLMVGLWLVVLLLLSVVLLAGNGGDNQGGEHQDNH</sequence>